<evidence type="ECO:0000313" key="3">
    <source>
        <dbReference type="EMBL" id="CAH3179760.1"/>
    </source>
</evidence>
<dbReference type="Pfam" id="PF00059">
    <property type="entry name" value="Lectin_C"/>
    <property type="match status" value="3"/>
</dbReference>
<feature type="domain" description="C-type lectin" evidence="2">
    <location>
        <begin position="261"/>
        <end position="377"/>
    </location>
</feature>
<feature type="transmembrane region" description="Helical" evidence="1">
    <location>
        <begin position="86"/>
        <end position="104"/>
    </location>
</feature>
<dbReference type="InterPro" id="IPR016186">
    <property type="entry name" value="C-type_lectin-like/link_sf"/>
</dbReference>
<keyword evidence="1" id="KW-0812">Transmembrane</keyword>
<feature type="domain" description="C-type lectin" evidence="2">
    <location>
        <begin position="11"/>
        <end position="69"/>
    </location>
</feature>
<protein>
    <recommendedName>
        <fullName evidence="2">C-type lectin domain-containing protein</fullName>
    </recommendedName>
</protein>
<dbReference type="InterPro" id="IPR050111">
    <property type="entry name" value="C-type_lectin/snaclec_domain"/>
</dbReference>
<proteinExistence type="predicted"/>
<name>A0ABN8RPR2_9CNID</name>
<evidence type="ECO:0000256" key="1">
    <source>
        <dbReference type="SAM" id="Phobius"/>
    </source>
</evidence>
<dbReference type="InterPro" id="IPR001304">
    <property type="entry name" value="C-type_lectin-like"/>
</dbReference>
<dbReference type="SMART" id="SM00034">
    <property type="entry name" value="CLECT"/>
    <property type="match status" value="3"/>
</dbReference>
<gene>
    <name evidence="3" type="ORF">PLOB_00022419</name>
</gene>
<reference evidence="3 4" key="1">
    <citation type="submission" date="2022-05" db="EMBL/GenBank/DDBJ databases">
        <authorList>
            <consortium name="Genoscope - CEA"/>
            <person name="William W."/>
        </authorList>
    </citation>
    <scope>NUCLEOTIDE SEQUENCE [LARGE SCALE GENOMIC DNA]</scope>
</reference>
<dbReference type="Gene3D" id="3.10.100.10">
    <property type="entry name" value="Mannose-Binding Protein A, subunit A"/>
    <property type="match status" value="3"/>
</dbReference>
<keyword evidence="4" id="KW-1185">Reference proteome</keyword>
<accession>A0ABN8RPR2</accession>
<evidence type="ECO:0000259" key="2">
    <source>
        <dbReference type="PROSITE" id="PS50041"/>
    </source>
</evidence>
<dbReference type="InterPro" id="IPR016187">
    <property type="entry name" value="CTDL_fold"/>
</dbReference>
<organism evidence="3 4">
    <name type="scientific">Porites lobata</name>
    <dbReference type="NCBI Taxonomy" id="104759"/>
    <lineage>
        <taxon>Eukaryota</taxon>
        <taxon>Metazoa</taxon>
        <taxon>Cnidaria</taxon>
        <taxon>Anthozoa</taxon>
        <taxon>Hexacorallia</taxon>
        <taxon>Scleractinia</taxon>
        <taxon>Fungiina</taxon>
        <taxon>Poritidae</taxon>
        <taxon>Porites</taxon>
    </lineage>
</organism>
<dbReference type="SUPFAM" id="SSF56436">
    <property type="entry name" value="C-type lectin-like"/>
    <property type="match status" value="3"/>
</dbReference>
<comment type="caution">
    <text evidence="3">The sequence shown here is derived from an EMBL/GenBank/DDBJ whole genome shotgun (WGS) entry which is preliminary data.</text>
</comment>
<keyword evidence="1" id="KW-0472">Membrane</keyword>
<dbReference type="Proteomes" id="UP001159405">
    <property type="component" value="Unassembled WGS sequence"/>
</dbReference>
<dbReference type="EMBL" id="CALNXK010000262">
    <property type="protein sequence ID" value="CAH3179760.1"/>
    <property type="molecule type" value="Genomic_DNA"/>
</dbReference>
<feature type="non-terminal residue" evidence="3">
    <location>
        <position position="1"/>
    </location>
</feature>
<dbReference type="PROSITE" id="PS50041">
    <property type="entry name" value="C_TYPE_LECTIN_2"/>
    <property type="match status" value="3"/>
</dbReference>
<evidence type="ECO:0000313" key="4">
    <source>
        <dbReference type="Proteomes" id="UP001159405"/>
    </source>
</evidence>
<dbReference type="PANTHER" id="PTHR22803">
    <property type="entry name" value="MANNOSE, PHOSPHOLIPASE, LECTIN RECEPTOR RELATED"/>
    <property type="match status" value="1"/>
</dbReference>
<sequence length="392" mass="44760">GVPCPQGWVRFRGYCYLVSSSIKTWHNAQAYCKRLGGNLVKINSKEENEFVLNLVNKLAPSLKQIWIGLVWDSRVKAFRLMTEINTMYPLYLVCFFFYVTFLGTDTSFAQSHPTLLKKYLIEILPQKGHLRVRYCYLVNSSIKTWQNAQMYCKELGGNLVKINSKEENEFVLNLVNKLSPSLKQIWIGLEWDSRLKAFVWYDHSVPTFTKWSPNEPNGNGLEPCGNMWTGHEGSFTSASGDWNDLTCWHSGVPCPQGWVRFNGYCSLVSNSIQTWQHAQTYCKGLGGNLVKINSQEENEFVLNLVNKLAPSLKQIWIGLEWNSRLNAFVWYDHSVPTFTKWAPQEPNGNAMAPCSHMWTGHEGSSLRASGDWNDLSCWHPGLPCGLVCKRLP</sequence>
<feature type="non-terminal residue" evidence="3">
    <location>
        <position position="392"/>
    </location>
</feature>
<dbReference type="CDD" id="cd00037">
    <property type="entry name" value="CLECT"/>
    <property type="match status" value="2"/>
</dbReference>
<feature type="domain" description="C-type lectin" evidence="2">
    <location>
        <begin position="131"/>
        <end position="247"/>
    </location>
</feature>
<keyword evidence="1" id="KW-1133">Transmembrane helix</keyword>